<geneLocation type="plastid" evidence="1"/>
<dbReference type="EMBL" id="KX601051">
    <property type="protein sequence ID" value="APR74433.1"/>
    <property type="molecule type" value="Genomic_DNA"/>
</dbReference>
<organism evidence="1">
    <name type="scientific">Gracilaria firma</name>
    <dbReference type="NCBI Taxonomy" id="2510791"/>
    <lineage>
        <taxon>Eukaryota</taxon>
        <taxon>Rhodophyta</taxon>
        <taxon>Florideophyceae</taxon>
        <taxon>Rhodymeniophycidae</taxon>
        <taxon>Gracilariales</taxon>
        <taxon>Gracilariaceae</taxon>
        <taxon>Gracilaria</taxon>
    </lineage>
</organism>
<keyword evidence="1" id="KW-0934">Plastid</keyword>
<name>A0A1P8D6K1_9FLOR</name>
<accession>A0A1P8D6K1</accession>
<reference evidence="1" key="2">
    <citation type="journal article" date="2017" name="BMC Genomics">
        <title>Complete chloroplast genome of Gracilaria firma (Gracilariaceae, Rhodophyta), with discussion on the use of chloroplast phylogenomics in the subclass Rhodymeniophycidae.</title>
        <authorList>
            <person name="Ng P.K."/>
            <person name="Lin S.M."/>
            <person name="Lim P.E."/>
            <person name="Liu L.C."/>
            <person name="Chen C.M."/>
            <person name="Pai T.W."/>
        </authorList>
    </citation>
    <scope>NUCLEOTIDE SEQUENCE</scope>
</reference>
<proteinExistence type="predicted"/>
<dbReference type="GeneID" id="31080730"/>
<dbReference type="Pfam" id="PF07112">
    <property type="entry name" value="DUF1368"/>
    <property type="match status" value="1"/>
</dbReference>
<dbReference type="AlphaFoldDB" id="A0A1P8D6K1"/>
<reference evidence="1" key="1">
    <citation type="submission" date="2016-07" db="EMBL/GenBank/DDBJ databases">
        <authorList>
            <person name="Ng P.-K."/>
            <person name="Lin S.-M."/>
        </authorList>
    </citation>
    <scope>NUCLEOTIDE SEQUENCE</scope>
</reference>
<evidence type="ECO:0000313" key="1">
    <source>
        <dbReference type="EMBL" id="APR74433.1"/>
    </source>
</evidence>
<dbReference type="InterPro" id="IPR010778">
    <property type="entry name" value="DUF1368"/>
</dbReference>
<protein>
    <submittedName>
        <fullName evidence="1">Uncharacterized protein</fullName>
    </submittedName>
</protein>
<sequence>MNYSYILPVFNPGLQKKVDYIDNIIKISEEHSKKYLMYTSHNILSKSLSEDDWSFCILILKFSSSDEQFNDLFSILNYFLCRYRYRDKCVKHISYLDKNIKQVIYFVLRSNLLISYLDIVVVHEISFDINSHFSKSINENFVIKSYNIFNIFICKLLR</sequence>
<dbReference type="RefSeq" id="YP_009346898.1">
    <property type="nucleotide sequence ID" value="NC_033877.1"/>
</dbReference>